<comment type="caution">
    <text evidence="2">The sequence shown here is derived from an EMBL/GenBank/DDBJ whole genome shotgun (WGS) entry which is preliminary data.</text>
</comment>
<dbReference type="GO" id="GO:0003677">
    <property type="term" value="F:DNA binding"/>
    <property type="evidence" value="ECO:0007669"/>
    <property type="project" value="InterPro"/>
</dbReference>
<dbReference type="AlphaFoldDB" id="A0A3E2BKK3"/>
<evidence type="ECO:0000313" key="3">
    <source>
        <dbReference type="Proteomes" id="UP000257323"/>
    </source>
</evidence>
<dbReference type="InterPro" id="IPR041657">
    <property type="entry name" value="HTH_17"/>
</dbReference>
<dbReference type="Pfam" id="PF12728">
    <property type="entry name" value="HTH_17"/>
    <property type="match status" value="1"/>
</dbReference>
<organism evidence="2 3">
    <name type="scientific">Candidatus Saccharicenans subterraneus</name>
    <dbReference type="NCBI Taxonomy" id="2508984"/>
    <lineage>
        <taxon>Bacteria</taxon>
        <taxon>Candidatus Aminicenantota</taxon>
        <taxon>Candidatus Aminicenantia</taxon>
        <taxon>Candidatus Aminicenantales</taxon>
        <taxon>Candidatus Saccharicenantaceae</taxon>
        <taxon>Candidatus Saccharicenans</taxon>
    </lineage>
</organism>
<reference evidence="2 3" key="1">
    <citation type="submission" date="2018-08" db="EMBL/GenBank/DDBJ databases">
        <title>Genome analysis of the thermophilic bacterium of the candidate phylum Aminicenantes from deep subsurface aquifer revealed its physiology and ecological role.</title>
        <authorList>
            <person name="Kadnikov V.V."/>
            <person name="Mardanov A.V."/>
            <person name="Beletsky A.V."/>
            <person name="Karnachuk O.V."/>
            <person name="Ravin N.V."/>
        </authorList>
    </citation>
    <scope>NUCLEOTIDE SEQUENCE [LARGE SCALE GENOMIC DNA]</scope>
    <source>
        <strain evidence="2">BY38</strain>
    </source>
</reference>
<accession>A0A3E2BKK3</accession>
<evidence type="ECO:0000259" key="1">
    <source>
        <dbReference type="Pfam" id="PF12728"/>
    </source>
</evidence>
<dbReference type="InterPro" id="IPR010093">
    <property type="entry name" value="SinI_DNA-bd"/>
</dbReference>
<evidence type="ECO:0000313" key="2">
    <source>
        <dbReference type="EMBL" id="RFT15261.1"/>
    </source>
</evidence>
<dbReference type="NCBIfam" id="TIGR01764">
    <property type="entry name" value="excise"/>
    <property type="match status" value="1"/>
</dbReference>
<name>A0A3E2BKK3_9BACT</name>
<feature type="domain" description="Helix-turn-helix" evidence="1">
    <location>
        <begin position="7"/>
        <end position="47"/>
    </location>
</feature>
<sequence length="86" mass="9645">MTENNEYITVPQLARLLGMSRVAVFKKVKAGEIKAVRIGRNYAINMKEASYILGKELSKESKQEIENAVATTVAEYSEVLRLLAKQ</sequence>
<dbReference type="EMBL" id="QUAH01000011">
    <property type="protein sequence ID" value="RFT15261.1"/>
    <property type="molecule type" value="Genomic_DNA"/>
</dbReference>
<protein>
    <recommendedName>
        <fullName evidence="1">Helix-turn-helix domain-containing protein</fullName>
    </recommendedName>
</protein>
<gene>
    <name evidence="2" type="ORF">OP8BY_0556</name>
</gene>
<dbReference type="Proteomes" id="UP000257323">
    <property type="component" value="Unassembled WGS sequence"/>
</dbReference>
<proteinExistence type="predicted"/>